<reference evidence="3" key="1">
    <citation type="submission" date="2019-08" db="EMBL/GenBank/DDBJ databases">
        <authorList>
            <person name="Kucharzyk K."/>
            <person name="Murdoch R.W."/>
            <person name="Higgins S."/>
            <person name="Loffler F."/>
        </authorList>
    </citation>
    <scope>NUCLEOTIDE SEQUENCE</scope>
</reference>
<gene>
    <name evidence="3" type="ORF">SDC9_181771</name>
</gene>
<evidence type="ECO:0000259" key="2">
    <source>
        <dbReference type="Pfam" id="PF08437"/>
    </source>
</evidence>
<dbReference type="SUPFAM" id="SSF53448">
    <property type="entry name" value="Nucleotide-diphospho-sugar transferases"/>
    <property type="match status" value="1"/>
</dbReference>
<evidence type="ECO:0000313" key="3">
    <source>
        <dbReference type="EMBL" id="MPN34278.1"/>
    </source>
</evidence>
<organism evidence="3">
    <name type="scientific">bioreactor metagenome</name>
    <dbReference type="NCBI Taxonomy" id="1076179"/>
    <lineage>
        <taxon>unclassified sequences</taxon>
        <taxon>metagenomes</taxon>
        <taxon>ecological metagenomes</taxon>
    </lineage>
</organism>
<dbReference type="InterPro" id="IPR029044">
    <property type="entry name" value="Nucleotide-diphossugar_trans"/>
</dbReference>
<keyword evidence="1" id="KW-0479">Metal-binding</keyword>
<name>A0A645H5J6_9ZZZZ</name>
<dbReference type="GO" id="GO:0046872">
    <property type="term" value="F:metal ion binding"/>
    <property type="evidence" value="ECO:0007669"/>
    <property type="project" value="UniProtKB-KW"/>
</dbReference>
<dbReference type="InterPro" id="IPR013645">
    <property type="entry name" value="Glyco_transf_8N"/>
</dbReference>
<sequence>MFLDKKYNYLYAKEQSTKNISAENLAIIHYAARPKPWYIWYDYPLGTCYQKYIKDSLWAEIPPVAPRTYQEMKLMAKAMKRAGKTGEMLRWYGRYCITKVMQHYLHFATF</sequence>
<dbReference type="Gene3D" id="3.90.550.10">
    <property type="entry name" value="Spore Coat Polysaccharide Biosynthesis Protein SpsA, Chain A"/>
    <property type="match status" value="1"/>
</dbReference>
<dbReference type="EMBL" id="VSSQ01087233">
    <property type="protein sequence ID" value="MPN34278.1"/>
    <property type="molecule type" value="Genomic_DNA"/>
</dbReference>
<protein>
    <recommendedName>
        <fullName evidence="2">Glycosyl transferase family 8 C-terminal domain-containing protein</fullName>
    </recommendedName>
</protein>
<dbReference type="Pfam" id="PF08437">
    <property type="entry name" value="Glyco_transf_8C"/>
    <property type="match status" value="1"/>
</dbReference>
<comment type="caution">
    <text evidence="3">The sequence shown here is derived from an EMBL/GenBank/DDBJ whole genome shotgun (WGS) entry which is preliminary data.</text>
</comment>
<accession>A0A645H5J6</accession>
<feature type="domain" description="Glycosyl transferase family 8 C-terminal" evidence="2">
    <location>
        <begin position="43"/>
        <end position="99"/>
    </location>
</feature>
<dbReference type="AlphaFoldDB" id="A0A645H5J6"/>
<proteinExistence type="predicted"/>
<dbReference type="GO" id="GO:0008918">
    <property type="term" value="F:lipopolysaccharide 3-alpha-galactosyltransferase activity"/>
    <property type="evidence" value="ECO:0007669"/>
    <property type="project" value="InterPro"/>
</dbReference>
<evidence type="ECO:0000256" key="1">
    <source>
        <dbReference type="ARBA" id="ARBA00022723"/>
    </source>
</evidence>